<name>B9Z3M3_9NEIS</name>
<dbReference type="RefSeq" id="WP_008953978.1">
    <property type="nucleotide sequence ID" value="NZ_ACIS01000005.1"/>
</dbReference>
<dbReference type="AlphaFoldDB" id="B9Z3M3"/>
<comment type="caution">
    <text evidence="1">The sequence shown here is derived from an EMBL/GenBank/DDBJ whole genome shotgun (WGS) entry which is preliminary data.</text>
</comment>
<gene>
    <name evidence="1" type="ORF">FuraDRAFT_1958</name>
</gene>
<evidence type="ECO:0000313" key="1">
    <source>
        <dbReference type="EMBL" id="EEG08450.1"/>
    </source>
</evidence>
<dbReference type="EMBL" id="ACIS01000005">
    <property type="protein sequence ID" value="EEG08450.1"/>
    <property type="molecule type" value="Genomic_DNA"/>
</dbReference>
<dbReference type="Proteomes" id="UP000003165">
    <property type="component" value="Unassembled WGS sequence"/>
</dbReference>
<keyword evidence="2" id="KW-1185">Reference proteome</keyword>
<organism evidence="1 2">
    <name type="scientific">Pseudogulbenkiania ferrooxidans 2002</name>
    <dbReference type="NCBI Taxonomy" id="279714"/>
    <lineage>
        <taxon>Bacteria</taxon>
        <taxon>Pseudomonadati</taxon>
        <taxon>Pseudomonadota</taxon>
        <taxon>Betaproteobacteria</taxon>
        <taxon>Neisseriales</taxon>
        <taxon>Chromobacteriaceae</taxon>
        <taxon>Pseudogulbenkiania</taxon>
    </lineage>
</organism>
<proteinExistence type="predicted"/>
<protein>
    <submittedName>
        <fullName evidence="1">Uncharacterized protein</fullName>
    </submittedName>
</protein>
<reference evidence="1 2" key="1">
    <citation type="submission" date="2009-02" db="EMBL/GenBank/DDBJ databases">
        <title>Sequencing of the draft genome and assembly of Lutiella nitroferrum 2002.</title>
        <authorList>
            <consortium name="US DOE Joint Genome Institute (JGI-PGF)"/>
            <person name="Lucas S."/>
            <person name="Copeland A."/>
            <person name="Lapidus A."/>
            <person name="Glavina del Rio T."/>
            <person name="Tice H."/>
            <person name="Bruce D."/>
            <person name="Goodwin L."/>
            <person name="Pitluck S."/>
            <person name="Larimer F."/>
            <person name="Land M.L."/>
            <person name="Hauser L."/>
            <person name="Coates J.D."/>
        </authorList>
    </citation>
    <scope>NUCLEOTIDE SEQUENCE [LARGE SCALE GENOMIC DNA]</scope>
    <source>
        <strain evidence="1 2">2002</strain>
    </source>
</reference>
<evidence type="ECO:0000313" key="2">
    <source>
        <dbReference type="Proteomes" id="UP000003165"/>
    </source>
</evidence>
<sequence>MKGATKPVAPAINLHIGSLALPGYSLRDGTRLAEALKRELGRLLAAQPLPAQGFQADRLQIARFRRHAGERPELTGRRLARLIAQQLGD</sequence>
<accession>B9Z3M3</accession>